<dbReference type="Pfam" id="PF13516">
    <property type="entry name" value="LRR_6"/>
    <property type="match status" value="4"/>
</dbReference>
<dbReference type="InterPro" id="IPR014756">
    <property type="entry name" value="Ig_E-set"/>
</dbReference>
<dbReference type="EMBL" id="CCKQ01005207">
    <property type="protein sequence ID" value="CDW76363.1"/>
    <property type="molecule type" value="Genomic_DNA"/>
</dbReference>
<keyword evidence="3" id="KW-1185">Reference proteome</keyword>
<dbReference type="PANTHER" id="PTHR24114:SF2">
    <property type="entry name" value="F-BOX DOMAIN-CONTAINING PROTEIN-RELATED"/>
    <property type="match status" value="1"/>
</dbReference>
<reference evidence="2 3" key="1">
    <citation type="submission" date="2014-06" db="EMBL/GenBank/DDBJ databases">
        <authorList>
            <person name="Swart Estienne"/>
        </authorList>
    </citation>
    <scope>NUCLEOTIDE SEQUENCE [LARGE SCALE GENOMIC DNA]</scope>
    <source>
        <strain evidence="2 3">130c</strain>
    </source>
</reference>
<evidence type="ECO:0000313" key="3">
    <source>
        <dbReference type="Proteomes" id="UP000039865"/>
    </source>
</evidence>
<dbReference type="SUPFAM" id="SSF81296">
    <property type="entry name" value="E set domains"/>
    <property type="match status" value="1"/>
</dbReference>
<dbReference type="SUPFAM" id="SSF52047">
    <property type="entry name" value="RNI-like"/>
    <property type="match status" value="1"/>
</dbReference>
<gene>
    <name evidence="2" type="primary">Contig2475.g2659</name>
    <name evidence="2" type="ORF">STYLEM_5363</name>
</gene>
<dbReference type="InterPro" id="IPR032675">
    <property type="entry name" value="LRR_dom_sf"/>
</dbReference>
<evidence type="ECO:0000313" key="2">
    <source>
        <dbReference type="EMBL" id="CDW76363.1"/>
    </source>
</evidence>
<feature type="region of interest" description="Disordered" evidence="1">
    <location>
        <begin position="196"/>
        <end position="227"/>
    </location>
</feature>
<proteinExistence type="predicted"/>
<evidence type="ECO:0000256" key="1">
    <source>
        <dbReference type="SAM" id="MobiDB-lite"/>
    </source>
</evidence>
<feature type="compositionally biased region" description="Basic and acidic residues" evidence="1">
    <location>
        <begin position="204"/>
        <end position="219"/>
    </location>
</feature>
<dbReference type="OrthoDB" id="415435at2759"/>
<dbReference type="InterPro" id="IPR052394">
    <property type="entry name" value="LRR-containing"/>
</dbReference>
<dbReference type="PANTHER" id="PTHR24114">
    <property type="entry name" value="LEUCINE RICH REPEAT FAMILY PROTEIN"/>
    <property type="match status" value="1"/>
</dbReference>
<dbReference type="InterPro" id="IPR001611">
    <property type="entry name" value="Leu-rich_rpt"/>
</dbReference>
<feature type="compositionally biased region" description="Polar residues" evidence="1">
    <location>
        <begin position="912"/>
        <end position="930"/>
    </location>
</feature>
<protein>
    <recommendedName>
        <fullName evidence="4">Leucine Rich Repeat family protein</fullName>
    </recommendedName>
</protein>
<dbReference type="Proteomes" id="UP000039865">
    <property type="component" value="Unassembled WGS sequence"/>
</dbReference>
<feature type="region of interest" description="Disordered" evidence="1">
    <location>
        <begin position="912"/>
        <end position="931"/>
    </location>
</feature>
<sequence length="1356" mass="155457">MNNSRQPTIVSTKEVLNRAQDPMKDPGNAESVGQSATKQLYQVIANPRANFIFKGINTHNQGAHAPQTTTQNFDFNRTARSSMERIYKSSTVTKASSNYQAPVYVENKQFFYDIAFIPAQKEHKQIDKDLIHESVYGKNWREKITKSMVTQKLHNESQQFNKHLASTESSIQDNIMPQIVVNKKKKNLNEVSSLYISSEDDSERPDTNESKRFENEGSPKNKAINQSMGIKSIMSNYSTKMSKFNTTSRFKQSHNTRLMGRGSSIQHQEYILEDENEKNAIADSRYVVRPKKTFNFSQRISEQAVFDYYRNFKNLKASIEREDDQVFPQSAYISSCEKSNLVPRPYGLVSYKGDDEELNVKNFLMGNKYAKAYSNGLKLLKTKKINVSHNRLNANGTMNILKGLNKQTVEDVDLSNNKMGLEGVKYLADVIVQGIEGLNLRILKLEQTQLADVSINYLVSALDQASDLNKSILQELNLACNQISCMGAEKIASYLTKNPVALRVLNLHWNKIKIKGGLKLAESLQHNSNLKVLDLSWNALGKSNVTFAGQMTINDIKKKLRGAGSIGNQEEAMFQISEMEKSESEIQVGKAWGKALGYNKYLIHLDLSYNCFGVETCRIMQKKIKKNHTLFGLHLAGNACTVDTHGFIQIESDELQLMQKPGTAEGKVKTGSAAKRITASRQQKQRAKNSVADMIINSPQKEVLFKRMEGLKAVIKKRNQSFGNSPTKTNFSQLSNYHGGSPTLRPNKTSMNIVENSYTNLQQSQSNFNQAGAALQKFKVKDNCWICEGWSEFRFELRVPQHIGAEVYLHFDFDDYRPDLMVSTNAGVYSCWRMVPPGAHHYFMSVNGEEYFTSGTNIMIIDENLIRTIDNKLQKNFKATYKRIFTNQKVNFLESAFQNDHQQSIQSNQVNLRNLNNSSPAPQTPQSARTNMMERRHLAQSSSIVYSNFSNQVGSQGPVINIPETFSISRIKNCVPRPDKKFLTQKQERPRTPWTFPISLFREYKPETAVLVNDCFEFDWQCLKKPKLKKSTEDELKEKCKEIYPFIREIYKRLSALGIVGTIFSIGWNVYREFMIQTLNIIEKDKLKPDDCDRLFIGVNAGNQRKAPFIPEKGLVRFQFLEILIKAAIKRFFESGDVENETDAMDNLIRDFIVPLKETNDINYPYFYNQHRWRVERYWNEPCDNIYKAFAPLFTYIYNTFGGTHKKPGQKTFMTLDEFDLLIQTSGLINDLLNQRDIALHFNFSMMCQVNEIDYDRHLCAQYIEFLEAFARACDQASIVITPTQTKSGEEGDDPNQEYMMTEEERQSMPLHIKIESAIQYLLKNCCSQKGFLDKFEMPKKHPQVGLYILPNKKYF</sequence>
<organism evidence="2 3">
    <name type="scientific">Stylonychia lemnae</name>
    <name type="common">Ciliate</name>
    <dbReference type="NCBI Taxonomy" id="5949"/>
    <lineage>
        <taxon>Eukaryota</taxon>
        <taxon>Sar</taxon>
        <taxon>Alveolata</taxon>
        <taxon>Ciliophora</taxon>
        <taxon>Intramacronucleata</taxon>
        <taxon>Spirotrichea</taxon>
        <taxon>Stichotrichia</taxon>
        <taxon>Sporadotrichida</taxon>
        <taxon>Oxytrichidae</taxon>
        <taxon>Stylonychinae</taxon>
        <taxon>Stylonychia</taxon>
    </lineage>
</organism>
<dbReference type="InParanoid" id="A0A078A4E8"/>
<dbReference type="Gene3D" id="3.80.10.10">
    <property type="entry name" value="Ribonuclease Inhibitor"/>
    <property type="match status" value="2"/>
</dbReference>
<dbReference type="SMART" id="SM00368">
    <property type="entry name" value="LRR_RI"/>
    <property type="match status" value="5"/>
</dbReference>
<evidence type="ECO:0008006" key="4">
    <source>
        <dbReference type="Google" id="ProtNLM"/>
    </source>
</evidence>
<name>A0A078A4E8_STYLE</name>
<accession>A0A078A4E8</accession>